<dbReference type="CDD" id="cd04301">
    <property type="entry name" value="NAT_SF"/>
    <property type="match status" value="1"/>
</dbReference>
<dbReference type="InterPro" id="IPR050680">
    <property type="entry name" value="YpeA/RimI_acetyltransf"/>
</dbReference>
<proteinExistence type="predicted"/>
<evidence type="ECO:0000256" key="1">
    <source>
        <dbReference type="ARBA" id="ARBA00022679"/>
    </source>
</evidence>
<dbReference type="Gene3D" id="3.40.630.30">
    <property type="match status" value="1"/>
</dbReference>
<keyword evidence="2" id="KW-0012">Acyltransferase</keyword>
<evidence type="ECO:0000313" key="4">
    <source>
        <dbReference type="EMBL" id="RED86580.1"/>
    </source>
</evidence>
<accession>A0A3D9KJX4</accession>
<dbReference type="InterPro" id="IPR000182">
    <property type="entry name" value="GNAT_dom"/>
</dbReference>
<name>A0A3D9KJX4_9BACL</name>
<keyword evidence="1 4" id="KW-0808">Transferase</keyword>
<dbReference type="SUPFAM" id="SSF55729">
    <property type="entry name" value="Acyl-CoA N-acyltransferases (Nat)"/>
    <property type="match status" value="1"/>
</dbReference>
<evidence type="ECO:0000313" key="5">
    <source>
        <dbReference type="Proteomes" id="UP000256977"/>
    </source>
</evidence>
<dbReference type="OrthoDB" id="9800193at2"/>
<dbReference type="EMBL" id="QRDZ01000003">
    <property type="protein sequence ID" value="RED86580.1"/>
    <property type="molecule type" value="Genomic_DNA"/>
</dbReference>
<evidence type="ECO:0000259" key="3">
    <source>
        <dbReference type="PROSITE" id="PS51186"/>
    </source>
</evidence>
<dbReference type="PANTHER" id="PTHR43420">
    <property type="entry name" value="ACETYLTRANSFERASE"/>
    <property type="match status" value="1"/>
</dbReference>
<sequence length="184" mass="21058">MEIKRLTALSGEEFHELGVFGYTSMQKYEAITEETEDAFHLRLSLVQLKAPFIKQELSNDEDIENYRKMVKLGHSLGLYADGRLAALAITEPQTWNNTLMIWHFQVHEGYRRRGFGRQLLGEVVELARRGGFRAVTLETQNTNSAAIRFYRQCGFTVEGIDLSLYANRGTGSEEIALFMRKNTT</sequence>
<dbReference type="PROSITE" id="PS51186">
    <property type="entry name" value="GNAT"/>
    <property type="match status" value="1"/>
</dbReference>
<dbReference type="InterPro" id="IPR016181">
    <property type="entry name" value="Acyl_CoA_acyltransferase"/>
</dbReference>
<organism evidence="4 5">
    <name type="scientific">Cohnella phaseoli</name>
    <dbReference type="NCBI Taxonomy" id="456490"/>
    <lineage>
        <taxon>Bacteria</taxon>
        <taxon>Bacillati</taxon>
        <taxon>Bacillota</taxon>
        <taxon>Bacilli</taxon>
        <taxon>Bacillales</taxon>
        <taxon>Paenibacillaceae</taxon>
        <taxon>Cohnella</taxon>
    </lineage>
</organism>
<dbReference type="Proteomes" id="UP000256977">
    <property type="component" value="Unassembled WGS sequence"/>
</dbReference>
<keyword evidence="5" id="KW-1185">Reference proteome</keyword>
<dbReference type="Pfam" id="PF00583">
    <property type="entry name" value="Acetyltransf_1"/>
    <property type="match status" value="1"/>
</dbReference>
<dbReference type="GO" id="GO:0016747">
    <property type="term" value="F:acyltransferase activity, transferring groups other than amino-acyl groups"/>
    <property type="evidence" value="ECO:0007669"/>
    <property type="project" value="InterPro"/>
</dbReference>
<comment type="caution">
    <text evidence="4">The sequence shown here is derived from an EMBL/GenBank/DDBJ whole genome shotgun (WGS) entry which is preliminary data.</text>
</comment>
<dbReference type="RefSeq" id="WP_116059687.1">
    <property type="nucleotide sequence ID" value="NZ_QRDZ01000003.1"/>
</dbReference>
<dbReference type="AlphaFoldDB" id="A0A3D9KJX4"/>
<gene>
    <name evidence="4" type="ORF">DFP98_103435</name>
</gene>
<protein>
    <submittedName>
        <fullName evidence="4">Acetyltransferase (GNAT) family protein</fullName>
    </submittedName>
</protein>
<feature type="domain" description="N-acetyltransferase" evidence="3">
    <location>
        <begin position="25"/>
        <end position="184"/>
    </location>
</feature>
<evidence type="ECO:0000256" key="2">
    <source>
        <dbReference type="ARBA" id="ARBA00023315"/>
    </source>
</evidence>
<reference evidence="4 5" key="1">
    <citation type="submission" date="2018-07" db="EMBL/GenBank/DDBJ databases">
        <title>Genomic Encyclopedia of Type Strains, Phase III (KMG-III): the genomes of soil and plant-associated and newly described type strains.</title>
        <authorList>
            <person name="Whitman W."/>
        </authorList>
    </citation>
    <scope>NUCLEOTIDE SEQUENCE [LARGE SCALE GENOMIC DNA]</scope>
    <source>
        <strain evidence="4 5">CECT 7287</strain>
    </source>
</reference>